<dbReference type="PANTHER" id="PTHR43875">
    <property type="entry name" value="MALTODEXTRIN IMPORT ATP-BINDING PROTEIN MSMX"/>
    <property type="match status" value="1"/>
</dbReference>
<dbReference type="Pfam" id="PF00005">
    <property type="entry name" value="ABC_tran"/>
    <property type="match status" value="1"/>
</dbReference>
<dbReference type="Gene3D" id="3.40.50.300">
    <property type="entry name" value="P-loop containing nucleotide triphosphate hydrolases"/>
    <property type="match status" value="1"/>
</dbReference>
<dbReference type="InterPro" id="IPR013611">
    <property type="entry name" value="Transp-assoc_OB_typ2"/>
</dbReference>
<evidence type="ECO:0000313" key="8">
    <source>
        <dbReference type="Proteomes" id="UP000046122"/>
    </source>
</evidence>
<dbReference type="InterPro" id="IPR017871">
    <property type="entry name" value="ABC_transporter-like_CS"/>
</dbReference>
<name>A0A090GDI8_MESPL</name>
<dbReference type="Pfam" id="PF08402">
    <property type="entry name" value="TOBE_2"/>
    <property type="match status" value="1"/>
</dbReference>
<sequence length="390" mass="42597">MSGIIIRNIRKSFGATRVLHDVSLSIADGEFLTLLGPSGCGKSTLLRILAGLEVQDTGSIEIGGRVVDGVRPKRRDVAMVFQSYALYPHMSVAANIALPLRMRRLSRAQRLPLIGRWLPGSGPVINGIEMEVSRTAEALGIAHLLNRKPGQLSGGQRQRVAVGRAMVRHPAVFLMDEPLSNLDAKLRVQMRTEIKDLHRRLGVTFVYVTHDQAEAMTLSDRVVVMRDGEMLQVAPPQEIYADPNDIRVAEFLGSPKINMVDATMREPGLVDLAGSALPVACEIAPGSKFTVGIRPEAFQFAEHSGPGVITGSVRMVEHMGSDLFVYFDPSGLEQPLIARLSAERTHIVAGQTLHVSVRSDQLLVFDRDGRRVRARDGSSAHSSTPAREWA</sequence>
<evidence type="ECO:0000256" key="1">
    <source>
        <dbReference type="ARBA" id="ARBA00004417"/>
    </source>
</evidence>
<proteinExistence type="inferred from homology"/>
<dbReference type="GO" id="GO:0140359">
    <property type="term" value="F:ABC-type transporter activity"/>
    <property type="evidence" value="ECO:0007669"/>
    <property type="project" value="InterPro"/>
</dbReference>
<dbReference type="SMART" id="SM00382">
    <property type="entry name" value="AAA"/>
    <property type="match status" value="1"/>
</dbReference>
<dbReference type="SUPFAM" id="SSF52540">
    <property type="entry name" value="P-loop containing nucleoside triphosphate hydrolases"/>
    <property type="match status" value="1"/>
</dbReference>
<dbReference type="GO" id="GO:0008643">
    <property type="term" value="P:carbohydrate transport"/>
    <property type="evidence" value="ECO:0007669"/>
    <property type="project" value="InterPro"/>
</dbReference>
<evidence type="ECO:0000256" key="3">
    <source>
        <dbReference type="ARBA" id="ARBA00022448"/>
    </source>
</evidence>
<keyword evidence="4" id="KW-0547">Nucleotide-binding</keyword>
<keyword evidence="3" id="KW-0813">Transport</keyword>
<dbReference type="Proteomes" id="UP000046122">
    <property type="component" value="Unassembled WGS sequence"/>
</dbReference>
<evidence type="ECO:0000256" key="5">
    <source>
        <dbReference type="ARBA" id="ARBA00022840"/>
    </source>
</evidence>
<dbReference type="PANTHER" id="PTHR43875:SF1">
    <property type="entry name" value="OSMOPROTECTIVE COMPOUNDS UPTAKE ATP-BINDING PROTEIN GGTA"/>
    <property type="match status" value="1"/>
</dbReference>
<dbReference type="InterPro" id="IPR047641">
    <property type="entry name" value="ABC_transpr_MalK/UgpC-like"/>
</dbReference>
<dbReference type="CDD" id="cd03301">
    <property type="entry name" value="ABC_MalK_N"/>
    <property type="match status" value="1"/>
</dbReference>
<gene>
    <name evidence="7" type="primary">ugpC</name>
    <name evidence="7" type="ORF">MPL3365_290066</name>
</gene>
<comment type="subcellular location">
    <subcellularLocation>
        <location evidence="1">Cell inner membrane</location>
        <topology evidence="1">Peripheral membrane protein</topology>
    </subcellularLocation>
</comment>
<dbReference type="InterPro" id="IPR008995">
    <property type="entry name" value="Mo/tungstate-bd_C_term_dom"/>
</dbReference>
<dbReference type="GO" id="GO:0016887">
    <property type="term" value="F:ATP hydrolysis activity"/>
    <property type="evidence" value="ECO:0007669"/>
    <property type="project" value="InterPro"/>
</dbReference>
<dbReference type="InterPro" id="IPR015855">
    <property type="entry name" value="ABC_transpr_MalK-like"/>
</dbReference>
<dbReference type="InterPro" id="IPR012340">
    <property type="entry name" value="NA-bd_OB-fold"/>
</dbReference>
<evidence type="ECO:0000313" key="7">
    <source>
        <dbReference type="EMBL" id="CDX58046.1"/>
    </source>
</evidence>
<dbReference type="Gene3D" id="2.40.50.100">
    <property type="match status" value="1"/>
</dbReference>
<accession>A0A090GDI8</accession>
<evidence type="ECO:0000256" key="2">
    <source>
        <dbReference type="ARBA" id="ARBA00005417"/>
    </source>
</evidence>
<reference evidence="7 8" key="1">
    <citation type="submission" date="2014-08" db="EMBL/GenBank/DDBJ databases">
        <authorList>
            <person name="Moulin Lionel"/>
        </authorList>
    </citation>
    <scope>NUCLEOTIDE SEQUENCE [LARGE SCALE GENOMIC DNA]</scope>
</reference>
<dbReference type="SUPFAM" id="SSF50331">
    <property type="entry name" value="MOP-like"/>
    <property type="match status" value="1"/>
</dbReference>
<dbReference type="GO" id="GO:0005524">
    <property type="term" value="F:ATP binding"/>
    <property type="evidence" value="ECO:0007669"/>
    <property type="project" value="UniProtKB-KW"/>
</dbReference>
<organism evidence="7 8">
    <name type="scientific">Mesorhizobium plurifarium</name>
    <dbReference type="NCBI Taxonomy" id="69974"/>
    <lineage>
        <taxon>Bacteria</taxon>
        <taxon>Pseudomonadati</taxon>
        <taxon>Pseudomonadota</taxon>
        <taxon>Alphaproteobacteria</taxon>
        <taxon>Hyphomicrobiales</taxon>
        <taxon>Phyllobacteriaceae</taxon>
        <taxon>Mesorhizobium</taxon>
    </lineage>
</organism>
<protein>
    <submittedName>
        <fullName evidence="7">sn-glycerol-3-phosphate import ATP-binding protein UgpC</fullName>
        <ecNumber evidence="7">3.6.3.20</ecNumber>
    </submittedName>
</protein>
<evidence type="ECO:0000256" key="4">
    <source>
        <dbReference type="ARBA" id="ARBA00022741"/>
    </source>
</evidence>
<dbReference type="InterPro" id="IPR027417">
    <property type="entry name" value="P-loop_NTPase"/>
</dbReference>
<dbReference type="EMBL" id="CCNE01000022">
    <property type="protein sequence ID" value="CDX58046.1"/>
    <property type="molecule type" value="Genomic_DNA"/>
</dbReference>
<keyword evidence="5 7" id="KW-0067">ATP-binding</keyword>
<dbReference type="FunFam" id="3.40.50.300:FF:000042">
    <property type="entry name" value="Maltose/maltodextrin ABC transporter, ATP-binding protein"/>
    <property type="match status" value="1"/>
</dbReference>
<keyword evidence="7" id="KW-0378">Hydrolase</keyword>
<dbReference type="PROSITE" id="PS50893">
    <property type="entry name" value="ABC_TRANSPORTER_2"/>
    <property type="match status" value="1"/>
</dbReference>
<comment type="similarity">
    <text evidence="2">Belongs to the ABC transporter superfamily.</text>
</comment>
<dbReference type="EC" id="3.6.3.20" evidence="7"/>
<evidence type="ECO:0000259" key="6">
    <source>
        <dbReference type="PROSITE" id="PS50893"/>
    </source>
</evidence>
<dbReference type="AlphaFoldDB" id="A0A090GDI8"/>
<dbReference type="InterPro" id="IPR003439">
    <property type="entry name" value="ABC_transporter-like_ATP-bd"/>
</dbReference>
<dbReference type="GO" id="GO:0055052">
    <property type="term" value="C:ATP-binding cassette (ABC) transporter complex, substrate-binding subunit-containing"/>
    <property type="evidence" value="ECO:0007669"/>
    <property type="project" value="TreeGrafter"/>
</dbReference>
<dbReference type="InterPro" id="IPR003593">
    <property type="entry name" value="AAA+_ATPase"/>
</dbReference>
<dbReference type="PROSITE" id="PS00211">
    <property type="entry name" value="ABC_TRANSPORTER_1"/>
    <property type="match status" value="1"/>
</dbReference>
<feature type="domain" description="ABC transporter" evidence="6">
    <location>
        <begin position="4"/>
        <end position="252"/>
    </location>
</feature>
<dbReference type="Gene3D" id="2.40.50.140">
    <property type="entry name" value="Nucleic acid-binding proteins"/>
    <property type="match status" value="1"/>
</dbReference>